<comment type="caution">
    <text evidence="1">The sequence shown here is derived from an EMBL/GenBank/DDBJ whole genome shotgun (WGS) entry which is preliminary data.</text>
</comment>
<evidence type="ECO:0000313" key="1">
    <source>
        <dbReference type="EMBL" id="RKF60493.1"/>
    </source>
</evidence>
<dbReference type="Proteomes" id="UP000283383">
    <property type="component" value="Unassembled WGS sequence"/>
</dbReference>
<gene>
    <name evidence="1" type="ORF">GcM3_165021</name>
</gene>
<dbReference type="AlphaFoldDB" id="A0A420HSU7"/>
<keyword evidence="2" id="KW-1185">Reference proteome</keyword>
<reference evidence="1 2" key="1">
    <citation type="journal article" date="2018" name="BMC Genomics">
        <title>Comparative genome analyses reveal sequence features reflecting distinct modes of host-adaptation between dicot and monocot powdery mildew.</title>
        <authorList>
            <person name="Wu Y."/>
            <person name="Ma X."/>
            <person name="Pan Z."/>
            <person name="Kale S.D."/>
            <person name="Song Y."/>
            <person name="King H."/>
            <person name="Zhang Q."/>
            <person name="Presley C."/>
            <person name="Deng X."/>
            <person name="Wei C.I."/>
            <person name="Xiao S."/>
        </authorList>
    </citation>
    <scope>NUCLEOTIDE SEQUENCE [LARGE SCALE GENOMIC DNA]</scope>
    <source>
        <strain evidence="1">UMSG3</strain>
    </source>
</reference>
<protein>
    <submittedName>
        <fullName evidence="1">Uncharacterized protein</fullName>
    </submittedName>
</protein>
<name>A0A420HSU7_9PEZI</name>
<proteinExistence type="predicted"/>
<accession>A0A420HSU7</accession>
<evidence type="ECO:0000313" key="2">
    <source>
        <dbReference type="Proteomes" id="UP000283383"/>
    </source>
</evidence>
<dbReference type="EMBL" id="MCBQ01016514">
    <property type="protein sequence ID" value="RKF60493.1"/>
    <property type="molecule type" value="Genomic_DNA"/>
</dbReference>
<sequence length="95" mass="10750">MVLSLTLIPQCVDGTYQKLASDRRHRVPDDFPWHHINPSHGVQSIRARSMVGLHHNFDNFPAAGLKQSRKLDKFEMLLGHVSVANGSHLFIFGIH</sequence>
<organism evidence="1 2">
    <name type="scientific">Golovinomyces cichoracearum</name>
    <dbReference type="NCBI Taxonomy" id="62708"/>
    <lineage>
        <taxon>Eukaryota</taxon>
        <taxon>Fungi</taxon>
        <taxon>Dikarya</taxon>
        <taxon>Ascomycota</taxon>
        <taxon>Pezizomycotina</taxon>
        <taxon>Leotiomycetes</taxon>
        <taxon>Erysiphales</taxon>
        <taxon>Erysiphaceae</taxon>
        <taxon>Golovinomyces</taxon>
    </lineage>
</organism>